<comment type="function">
    <text evidence="12">Involved in the synthesis of autoinducer 2 (AI-2) which is secreted by bacteria and is used to communicate both the cell density and the metabolic potential of the environment. The regulation of gene expression in response to changes in cell density is called quorum sensing. Catalyzes the transformation of S-ribosylhomocysteine (RHC) to homocysteine (HC) and 4,5-dihydroxy-2,3-pentadione (DPD).</text>
</comment>
<accession>A0A4V2VJJ1</accession>
<evidence type="ECO:0000256" key="7">
    <source>
        <dbReference type="ARBA" id="ARBA00022654"/>
    </source>
</evidence>
<keyword evidence="9" id="KW-0071">Autoinducer synthesis</keyword>
<evidence type="ECO:0000256" key="4">
    <source>
        <dbReference type="ARBA" id="ARBA00011738"/>
    </source>
</evidence>
<comment type="caution">
    <text evidence="15">The sequence shown here is derived from an EMBL/GenBank/DDBJ whole genome shotgun (WGS) entry which is preliminary data.</text>
</comment>
<keyword evidence="8" id="KW-0479">Metal-binding</keyword>
<evidence type="ECO:0000256" key="6">
    <source>
        <dbReference type="ARBA" id="ARBA00015130"/>
    </source>
</evidence>
<evidence type="ECO:0000313" key="16">
    <source>
        <dbReference type="Proteomes" id="UP000295773"/>
    </source>
</evidence>
<dbReference type="AlphaFoldDB" id="A0A4V2VJJ1"/>
<reference evidence="15 16" key="1">
    <citation type="submission" date="2019-03" db="EMBL/GenBank/DDBJ databases">
        <title>Genomic Encyclopedia of Type Strains, Phase IV (KMG-IV): sequencing the most valuable type-strain genomes for metagenomic binning, comparative biology and taxonomic classification.</title>
        <authorList>
            <person name="Goeker M."/>
        </authorList>
    </citation>
    <scope>NUCLEOTIDE SEQUENCE [LARGE SCALE GENOMIC DNA]</scope>
    <source>
        <strain evidence="15 16">DSM 29481</strain>
    </source>
</reference>
<dbReference type="GO" id="GO:0005506">
    <property type="term" value="F:iron ion binding"/>
    <property type="evidence" value="ECO:0007669"/>
    <property type="project" value="InterPro"/>
</dbReference>
<dbReference type="EC" id="4.4.1.21" evidence="5"/>
<evidence type="ECO:0000256" key="9">
    <source>
        <dbReference type="ARBA" id="ARBA00022929"/>
    </source>
</evidence>
<gene>
    <name evidence="15" type="ORF">EDD61_12054</name>
</gene>
<protein>
    <recommendedName>
        <fullName evidence="6">S-ribosylhomocysteine lyase</fullName>
        <ecNumber evidence="5">4.4.1.21</ecNumber>
    </recommendedName>
    <alternativeName>
        <fullName evidence="13">AI-2 synthesis protein</fullName>
    </alternativeName>
    <alternativeName>
        <fullName evidence="14">Autoinducer-2 production protein LuxS</fullName>
    </alternativeName>
</protein>
<proteinExistence type="inferred from homology"/>
<keyword evidence="16" id="KW-1185">Reference proteome</keyword>
<comment type="subunit">
    <text evidence="4">Homodimer.</text>
</comment>
<evidence type="ECO:0000256" key="3">
    <source>
        <dbReference type="ARBA" id="ARBA00007311"/>
    </source>
</evidence>
<keyword evidence="10" id="KW-0408">Iron</keyword>
<organism evidence="15 16">
    <name type="scientific">Longicatena caecimuris</name>
    <dbReference type="NCBI Taxonomy" id="1796635"/>
    <lineage>
        <taxon>Bacteria</taxon>
        <taxon>Bacillati</taxon>
        <taxon>Bacillota</taxon>
        <taxon>Erysipelotrichia</taxon>
        <taxon>Erysipelotrichales</taxon>
        <taxon>Erysipelotrichaceae</taxon>
        <taxon>Longicatena</taxon>
    </lineage>
</organism>
<comment type="catalytic activity">
    <reaction evidence="1">
        <text>S-(5-deoxy-D-ribos-5-yl)-L-homocysteine = (S)-4,5-dihydroxypentane-2,3-dione + L-homocysteine</text>
        <dbReference type="Rhea" id="RHEA:17753"/>
        <dbReference type="ChEBI" id="CHEBI:29484"/>
        <dbReference type="ChEBI" id="CHEBI:58195"/>
        <dbReference type="ChEBI" id="CHEBI:58199"/>
        <dbReference type="EC" id="4.4.1.21"/>
    </reaction>
</comment>
<evidence type="ECO:0000256" key="5">
    <source>
        <dbReference type="ARBA" id="ARBA00012240"/>
    </source>
</evidence>
<dbReference type="NCBIfam" id="NF002604">
    <property type="entry name" value="PRK02260.1-4"/>
    <property type="match status" value="1"/>
</dbReference>
<dbReference type="EMBL" id="SMBP01000020">
    <property type="protein sequence ID" value="TCU56255.1"/>
    <property type="molecule type" value="Genomic_DNA"/>
</dbReference>
<name>A0A4V2VJJ1_9FIRM</name>
<evidence type="ECO:0000313" key="15">
    <source>
        <dbReference type="EMBL" id="TCU56255.1"/>
    </source>
</evidence>
<dbReference type="Pfam" id="PF02664">
    <property type="entry name" value="LuxS"/>
    <property type="match status" value="1"/>
</dbReference>
<evidence type="ECO:0000256" key="8">
    <source>
        <dbReference type="ARBA" id="ARBA00022723"/>
    </source>
</evidence>
<dbReference type="PANTHER" id="PTHR35799:SF1">
    <property type="entry name" value="S-RIBOSYLHOMOCYSTEINE LYASE"/>
    <property type="match status" value="1"/>
</dbReference>
<evidence type="ECO:0000256" key="10">
    <source>
        <dbReference type="ARBA" id="ARBA00023004"/>
    </source>
</evidence>
<dbReference type="Gene3D" id="3.30.1360.80">
    <property type="entry name" value="S-ribosylhomocysteinase (LuxS)"/>
    <property type="match status" value="1"/>
</dbReference>
<dbReference type="RefSeq" id="WP_008977764.1">
    <property type="nucleotide sequence ID" value="NZ_DBGDHU010000004.1"/>
</dbReference>
<dbReference type="GO" id="GO:0043768">
    <property type="term" value="F:S-ribosylhomocysteine lyase activity"/>
    <property type="evidence" value="ECO:0007669"/>
    <property type="project" value="UniProtKB-EC"/>
</dbReference>
<dbReference type="InterPro" id="IPR003815">
    <property type="entry name" value="S-ribosylhomocysteinase"/>
</dbReference>
<keyword evidence="7" id="KW-0673">Quorum sensing</keyword>
<dbReference type="PANTHER" id="PTHR35799">
    <property type="entry name" value="S-RIBOSYLHOMOCYSTEINE LYASE"/>
    <property type="match status" value="1"/>
</dbReference>
<evidence type="ECO:0000256" key="1">
    <source>
        <dbReference type="ARBA" id="ARBA00000297"/>
    </source>
</evidence>
<dbReference type="InterPro" id="IPR037005">
    <property type="entry name" value="LuxS_sf"/>
</dbReference>
<sequence length="154" mass="17557">MEKITSFCVNHDILPKGMYISRVDGDIITYDLRMVVPNGGIYLENDGLHTFEHLFATYVRNSAYADEIIYAGPMGCRTGFYFLVRDKMTKAEAIALVQKTMQFISNYEGAIPGAQESKECGNYLDHDLTKAKTIAKEYLEVIKDWHIEQLAYPQ</sequence>
<dbReference type="Proteomes" id="UP000295773">
    <property type="component" value="Unassembled WGS sequence"/>
</dbReference>
<comment type="cofactor">
    <cofactor evidence="2">
        <name>Fe cation</name>
        <dbReference type="ChEBI" id="CHEBI:24875"/>
    </cofactor>
</comment>
<evidence type="ECO:0000256" key="2">
    <source>
        <dbReference type="ARBA" id="ARBA00001962"/>
    </source>
</evidence>
<keyword evidence="11 15" id="KW-0456">Lyase</keyword>
<comment type="similarity">
    <text evidence="3">Belongs to the LuxS family.</text>
</comment>
<dbReference type="GO" id="GO:0009372">
    <property type="term" value="P:quorum sensing"/>
    <property type="evidence" value="ECO:0007669"/>
    <property type="project" value="UniProtKB-KW"/>
</dbReference>
<dbReference type="SUPFAM" id="SSF63411">
    <property type="entry name" value="LuxS/MPP-like metallohydrolase"/>
    <property type="match status" value="1"/>
</dbReference>
<evidence type="ECO:0000256" key="14">
    <source>
        <dbReference type="ARBA" id="ARBA00031777"/>
    </source>
</evidence>
<evidence type="ECO:0000256" key="11">
    <source>
        <dbReference type="ARBA" id="ARBA00023239"/>
    </source>
</evidence>
<evidence type="ECO:0000256" key="13">
    <source>
        <dbReference type="ARBA" id="ARBA00030600"/>
    </source>
</evidence>
<dbReference type="InterPro" id="IPR011249">
    <property type="entry name" value="Metalloenz_LuxS/M16"/>
</dbReference>
<dbReference type="PRINTS" id="PR01487">
    <property type="entry name" value="LUXSPROTEIN"/>
</dbReference>
<evidence type="ECO:0000256" key="12">
    <source>
        <dbReference type="ARBA" id="ARBA00024654"/>
    </source>
</evidence>